<evidence type="ECO:0000313" key="4">
    <source>
        <dbReference type="EMBL" id="KAG8368766.1"/>
    </source>
</evidence>
<name>A0AAV6WE35_9LAMI</name>
<dbReference type="PANTHER" id="PTHR33826:SF4">
    <property type="entry name" value="F20B24.21"/>
    <property type="match status" value="1"/>
</dbReference>
<accession>A0AAV6WE35</accession>
<comment type="caution">
    <text evidence="4">The sequence shown here is derived from an EMBL/GenBank/DDBJ whole genome shotgun (WGS) entry which is preliminary data.</text>
</comment>
<reference evidence="4" key="1">
    <citation type="submission" date="2019-10" db="EMBL/GenBank/DDBJ databases">
        <authorList>
            <person name="Zhang R."/>
            <person name="Pan Y."/>
            <person name="Wang J."/>
            <person name="Ma R."/>
            <person name="Yu S."/>
        </authorList>
    </citation>
    <scope>NUCLEOTIDE SEQUENCE</scope>
    <source>
        <strain evidence="4">LA-IB0</strain>
        <tissue evidence="4">Leaf</tissue>
    </source>
</reference>
<evidence type="ECO:0000259" key="3">
    <source>
        <dbReference type="Pfam" id="PF23041"/>
    </source>
</evidence>
<protein>
    <recommendedName>
        <fullName evidence="3">DUF7036 domain-containing protein</fullName>
    </recommendedName>
</protein>
<keyword evidence="2" id="KW-0472">Membrane</keyword>
<dbReference type="Pfam" id="PF23041">
    <property type="entry name" value="DUF7036"/>
    <property type="match status" value="2"/>
</dbReference>
<dbReference type="InterPro" id="IPR055464">
    <property type="entry name" value="DUF7036"/>
</dbReference>
<feature type="transmembrane region" description="Helical" evidence="2">
    <location>
        <begin position="37"/>
        <end position="60"/>
    </location>
</feature>
<feature type="domain" description="DUF7036" evidence="3">
    <location>
        <begin position="143"/>
        <end position="234"/>
    </location>
</feature>
<dbReference type="PANTHER" id="PTHR33826">
    <property type="entry name" value="F20B24.21"/>
    <property type="match status" value="1"/>
</dbReference>
<organism evidence="4 5">
    <name type="scientific">Buddleja alternifolia</name>
    <dbReference type="NCBI Taxonomy" id="168488"/>
    <lineage>
        <taxon>Eukaryota</taxon>
        <taxon>Viridiplantae</taxon>
        <taxon>Streptophyta</taxon>
        <taxon>Embryophyta</taxon>
        <taxon>Tracheophyta</taxon>
        <taxon>Spermatophyta</taxon>
        <taxon>Magnoliopsida</taxon>
        <taxon>eudicotyledons</taxon>
        <taxon>Gunneridae</taxon>
        <taxon>Pentapetalae</taxon>
        <taxon>asterids</taxon>
        <taxon>lamiids</taxon>
        <taxon>Lamiales</taxon>
        <taxon>Scrophulariaceae</taxon>
        <taxon>Buddlejeae</taxon>
        <taxon>Buddleja</taxon>
    </lineage>
</organism>
<dbReference type="Proteomes" id="UP000826271">
    <property type="component" value="Unassembled WGS sequence"/>
</dbReference>
<sequence>MGKADNQRLPVVQQQQQPHGSRASRTFLCRRCSMGVFSLKCAVVLIFSIAAFLSALYLVLPVRYKQAAFDVKDSIKISGLQTGCFMNKSNHRIADGFTFRVLILELVRIALHVFSYMDILIGSSQDCVLLPPVSILLATVQAYFKIQKPVSKLVPYIARLEYDINDEIGVPSLKVAVLSMHAARLSNLTDVVFGFLPDSINSTMNQVALSVLKSSLVDLFLHESNLTLTSSIFGEPTSFEILKFPGGITIIPERTAFILQIPQSLFNFTLNSSMYDIKQNLPELKEQLKLGLHLMSNEVLYIQVTNKHGSTKDPPVTVEASVASDVGSLLPERLRQLAQIITRSPPTENLGLDHSVFGKVKEISLSSFLNHSLHATPPTSSPSPSPIYDTGPSMAPSVSPAFSPNSHNSLPPSSNCYSSEPSRAPTVAQGSLHSGSADPPSPSPTSLIDQISPNLSPHASNESPLAGSTPQISPGLSPSPGVVYGSRGTGKGLVSPPNVLSSSALARSLKTSGSSLMLSFYSRHLEESFNWTADISSSLLDILNDIFVQPGLVLEGSCGFAGGLISPASIQWSRKT</sequence>
<feature type="region of interest" description="Disordered" evidence="1">
    <location>
        <begin position="374"/>
        <end position="489"/>
    </location>
</feature>
<feature type="compositionally biased region" description="Low complexity" evidence="1">
    <location>
        <begin position="403"/>
        <end position="415"/>
    </location>
</feature>
<evidence type="ECO:0000313" key="5">
    <source>
        <dbReference type="Proteomes" id="UP000826271"/>
    </source>
</evidence>
<feature type="domain" description="DUF7036" evidence="3">
    <location>
        <begin position="267"/>
        <end position="358"/>
    </location>
</feature>
<evidence type="ECO:0000256" key="2">
    <source>
        <dbReference type="SAM" id="Phobius"/>
    </source>
</evidence>
<dbReference type="AlphaFoldDB" id="A0AAV6WE35"/>
<evidence type="ECO:0000256" key="1">
    <source>
        <dbReference type="SAM" id="MobiDB-lite"/>
    </source>
</evidence>
<dbReference type="EMBL" id="WHWC01000015">
    <property type="protein sequence ID" value="KAG8368766.1"/>
    <property type="molecule type" value="Genomic_DNA"/>
</dbReference>
<keyword evidence="2" id="KW-0812">Transmembrane</keyword>
<keyword evidence="5" id="KW-1185">Reference proteome</keyword>
<keyword evidence="2" id="KW-1133">Transmembrane helix</keyword>
<gene>
    <name evidence="4" type="ORF">BUALT_Bualt15G0080700</name>
</gene>
<feature type="compositionally biased region" description="Polar residues" evidence="1">
    <location>
        <begin position="444"/>
        <end position="476"/>
    </location>
</feature>
<proteinExistence type="predicted"/>